<dbReference type="PROSITE" id="PS00455">
    <property type="entry name" value="AMP_BINDING"/>
    <property type="match status" value="1"/>
</dbReference>
<gene>
    <name evidence="3" type="ORF">HH303_03770</name>
</gene>
<protein>
    <submittedName>
        <fullName evidence="3">Long-chain fatty acid--CoA ligase</fullName>
    </submittedName>
</protein>
<dbReference type="PANTHER" id="PTHR43767:SF8">
    <property type="entry name" value="LONG-CHAIN-FATTY-ACID--COA LIGASE"/>
    <property type="match status" value="1"/>
</dbReference>
<dbReference type="Gene3D" id="3.40.50.12780">
    <property type="entry name" value="N-terminal domain of ligase-like"/>
    <property type="match status" value="1"/>
</dbReference>
<evidence type="ECO:0000256" key="1">
    <source>
        <dbReference type="ARBA" id="ARBA00022598"/>
    </source>
</evidence>
<dbReference type="Pfam" id="PF00501">
    <property type="entry name" value="AMP-binding"/>
    <property type="match status" value="1"/>
</dbReference>
<proteinExistence type="predicted"/>
<dbReference type="GO" id="GO:0016874">
    <property type="term" value="F:ligase activity"/>
    <property type="evidence" value="ECO:0007669"/>
    <property type="project" value="UniProtKB-KW"/>
</dbReference>
<accession>A0A7Y0HF41</accession>
<reference evidence="3 4" key="1">
    <citation type="submission" date="2020-04" db="EMBL/GenBank/DDBJ databases">
        <title>Rhodospirillaceae bacterium KN72 isolated from deep sea.</title>
        <authorList>
            <person name="Zhang D.-C."/>
        </authorList>
    </citation>
    <scope>NUCLEOTIDE SEQUENCE [LARGE SCALE GENOMIC DNA]</scope>
    <source>
        <strain evidence="3 4">KN72</strain>
    </source>
</reference>
<dbReference type="Proteomes" id="UP000539372">
    <property type="component" value="Unassembled WGS sequence"/>
</dbReference>
<evidence type="ECO:0000313" key="3">
    <source>
        <dbReference type="EMBL" id="NMM43582.1"/>
    </source>
</evidence>
<sequence length="500" mass="52702">MHKLFTRFQECTESAPDHVAVRRLEGLSFTYAELAAAVEFIRNRIPDAAKVVGLAGLPSASWIAADLAATLRGCRVVPIPFFFSPDQQTHILSDASVDIVVVCDFPAPSIALQHPPILLNDEVLHAAAATHAKEPDLIYPGGGERVIYTSGTTGAPKGVRHGDRQIDFSLGALESAAAASPDDKHLSLLPPSLLLEQIAGYFLPLSLGAEIVLASQACLAALGGDIRPTATALSETRPTTTVLVPQQVTGLVQFAKMTGWQPPDSLRLVAVGGAPIAGETLTMARRLGLPVRFGYGLSECCSVVSVQRGGSDLAPSTDTIPTTDTIRTTDTIPTTGQPLPGTRVELDDGEIVVRSPGVMIGYLGSAPLEDAVWRTGDLGRIGADGSITVLGRKDRRITLSNGRNLSPEWLESLALSVAWVGSARADGIGNDAPHLTVGIRPWASESVAAMPPETVAGIFTALFAPLPDYARPDRVTVANGDSRIEIALNRPAPHMETLAQ</sequence>
<dbReference type="InterPro" id="IPR042099">
    <property type="entry name" value="ANL_N_sf"/>
</dbReference>
<dbReference type="RefSeq" id="WP_169623849.1">
    <property type="nucleotide sequence ID" value="NZ_JABBNT010000001.1"/>
</dbReference>
<dbReference type="InterPro" id="IPR020845">
    <property type="entry name" value="AMP-binding_CS"/>
</dbReference>
<comment type="caution">
    <text evidence="3">The sequence shown here is derived from an EMBL/GenBank/DDBJ whole genome shotgun (WGS) entry which is preliminary data.</text>
</comment>
<keyword evidence="4" id="KW-1185">Reference proteome</keyword>
<feature type="domain" description="AMP-dependent synthetase/ligase" evidence="2">
    <location>
        <begin position="8"/>
        <end position="363"/>
    </location>
</feature>
<keyword evidence="1 3" id="KW-0436">Ligase</keyword>
<dbReference type="PANTHER" id="PTHR43767">
    <property type="entry name" value="LONG-CHAIN-FATTY-ACID--COA LIGASE"/>
    <property type="match status" value="1"/>
</dbReference>
<evidence type="ECO:0000313" key="4">
    <source>
        <dbReference type="Proteomes" id="UP000539372"/>
    </source>
</evidence>
<evidence type="ECO:0000259" key="2">
    <source>
        <dbReference type="Pfam" id="PF00501"/>
    </source>
</evidence>
<dbReference type="InterPro" id="IPR000873">
    <property type="entry name" value="AMP-dep_synth/lig_dom"/>
</dbReference>
<dbReference type="EMBL" id="JABBNT010000001">
    <property type="protein sequence ID" value="NMM43582.1"/>
    <property type="molecule type" value="Genomic_DNA"/>
</dbReference>
<dbReference type="AlphaFoldDB" id="A0A7Y0HF41"/>
<organism evidence="3 4">
    <name type="scientific">Pacificispira spongiicola</name>
    <dbReference type="NCBI Taxonomy" id="2729598"/>
    <lineage>
        <taxon>Bacteria</taxon>
        <taxon>Pseudomonadati</taxon>
        <taxon>Pseudomonadota</taxon>
        <taxon>Alphaproteobacteria</taxon>
        <taxon>Rhodospirillales</taxon>
        <taxon>Rhodospirillaceae</taxon>
        <taxon>Pacificispira</taxon>
    </lineage>
</organism>
<name>A0A7Y0HF41_9PROT</name>
<dbReference type="SUPFAM" id="SSF56801">
    <property type="entry name" value="Acetyl-CoA synthetase-like"/>
    <property type="match status" value="1"/>
</dbReference>
<dbReference type="InterPro" id="IPR050237">
    <property type="entry name" value="ATP-dep_AMP-bd_enzyme"/>
</dbReference>